<protein>
    <submittedName>
        <fullName evidence="1">Archaeal ATPase</fullName>
    </submittedName>
</protein>
<dbReference type="RefSeq" id="XP_005709146.1">
    <property type="nucleotide sequence ID" value="XM_005709089.1"/>
</dbReference>
<gene>
    <name evidence="1" type="ORF">Gasu_03940</name>
</gene>
<proteinExistence type="predicted"/>
<dbReference type="Proteomes" id="UP000030680">
    <property type="component" value="Unassembled WGS sequence"/>
</dbReference>
<sequence length="150" mass="16938">MASQEIRISLPGMTKVPLIDRKEDVYIIILTYLNQFSPTEGNLNDIRPAVSFSPHIFGAGKSFVGVHFLEFLNKFAEEEEQKETEGRPGHFPESNTSSLGGVKVKNFFWKHFAENTLSVVLELRESFSGAPFPRFLEALMYNIVLAADRV</sequence>
<dbReference type="GeneID" id="17091190"/>
<name>M2W9P0_GALSU</name>
<evidence type="ECO:0000313" key="2">
    <source>
        <dbReference type="Proteomes" id="UP000030680"/>
    </source>
</evidence>
<dbReference type="EMBL" id="KB454485">
    <property type="protein sequence ID" value="EME32626.1"/>
    <property type="molecule type" value="Genomic_DNA"/>
</dbReference>
<accession>M2W9P0</accession>
<evidence type="ECO:0000313" key="1">
    <source>
        <dbReference type="EMBL" id="EME32626.1"/>
    </source>
</evidence>
<dbReference type="Gramene" id="EME32626">
    <property type="protein sequence ID" value="EME32626"/>
    <property type="gene ID" value="Gasu_03940"/>
</dbReference>
<reference evidence="2" key="1">
    <citation type="journal article" date="2013" name="Science">
        <title>Gene transfer from bacteria and archaea facilitated evolution of an extremophilic eukaryote.</title>
        <authorList>
            <person name="Schonknecht G."/>
            <person name="Chen W.H."/>
            <person name="Ternes C.M."/>
            <person name="Barbier G.G."/>
            <person name="Shrestha R.P."/>
            <person name="Stanke M."/>
            <person name="Brautigam A."/>
            <person name="Baker B.J."/>
            <person name="Banfield J.F."/>
            <person name="Garavito R.M."/>
            <person name="Carr K."/>
            <person name="Wilkerson C."/>
            <person name="Rensing S.A."/>
            <person name="Gagneul D."/>
            <person name="Dickenson N.E."/>
            <person name="Oesterhelt C."/>
            <person name="Lercher M.J."/>
            <person name="Weber A.P."/>
        </authorList>
    </citation>
    <scope>NUCLEOTIDE SEQUENCE [LARGE SCALE GENOMIC DNA]</scope>
    <source>
        <strain evidence="2">074W</strain>
    </source>
</reference>
<keyword evidence="2" id="KW-1185">Reference proteome</keyword>
<organism evidence="1 2">
    <name type="scientific">Galdieria sulphuraria</name>
    <name type="common">Red alga</name>
    <dbReference type="NCBI Taxonomy" id="130081"/>
    <lineage>
        <taxon>Eukaryota</taxon>
        <taxon>Rhodophyta</taxon>
        <taxon>Bangiophyceae</taxon>
        <taxon>Galdieriales</taxon>
        <taxon>Galdieriaceae</taxon>
        <taxon>Galdieria</taxon>
    </lineage>
</organism>
<dbReference type="KEGG" id="gsl:Gasu_03940"/>
<dbReference type="AlphaFoldDB" id="M2W9P0"/>